<sequence length="78" mass="8592">MDTLADGRLAPQSLKNRARSHVEERNPDHKRDYALKVPSLSSAGADEAARPAPLPASRFSRRFVTIGQRGPAQQAQRN</sequence>
<dbReference type="Proteomes" id="UP000010552">
    <property type="component" value="Unassembled WGS sequence"/>
</dbReference>
<evidence type="ECO:0000313" key="3">
    <source>
        <dbReference type="Proteomes" id="UP000010552"/>
    </source>
</evidence>
<dbReference type="EMBL" id="KB030715">
    <property type="protein sequence ID" value="ELK10820.1"/>
    <property type="molecule type" value="Genomic_DNA"/>
</dbReference>
<organism evidence="2 3">
    <name type="scientific">Pteropus alecto</name>
    <name type="common">Black flying fox</name>
    <dbReference type="NCBI Taxonomy" id="9402"/>
    <lineage>
        <taxon>Eukaryota</taxon>
        <taxon>Metazoa</taxon>
        <taxon>Chordata</taxon>
        <taxon>Craniata</taxon>
        <taxon>Vertebrata</taxon>
        <taxon>Euteleostomi</taxon>
        <taxon>Mammalia</taxon>
        <taxon>Eutheria</taxon>
        <taxon>Laurasiatheria</taxon>
        <taxon>Chiroptera</taxon>
        <taxon>Yinpterochiroptera</taxon>
        <taxon>Pteropodoidea</taxon>
        <taxon>Pteropodidae</taxon>
        <taxon>Pteropodinae</taxon>
        <taxon>Pteropus</taxon>
    </lineage>
</organism>
<dbReference type="AlphaFoldDB" id="L5KGW8"/>
<evidence type="ECO:0000313" key="2">
    <source>
        <dbReference type="EMBL" id="ELK10820.1"/>
    </source>
</evidence>
<gene>
    <name evidence="2" type="ORF">PAL_GLEAN10011734</name>
</gene>
<keyword evidence="3" id="KW-1185">Reference proteome</keyword>
<feature type="compositionally biased region" description="Basic and acidic residues" evidence="1">
    <location>
        <begin position="20"/>
        <end position="34"/>
    </location>
</feature>
<feature type="region of interest" description="Disordered" evidence="1">
    <location>
        <begin position="1"/>
        <end position="78"/>
    </location>
</feature>
<accession>L5KGW8</accession>
<protein>
    <submittedName>
        <fullName evidence="2">Uncharacterized protein</fullName>
    </submittedName>
</protein>
<dbReference type="InParanoid" id="L5KGW8"/>
<reference evidence="3" key="1">
    <citation type="journal article" date="2013" name="Science">
        <title>Comparative analysis of bat genomes provides insight into the evolution of flight and immunity.</title>
        <authorList>
            <person name="Zhang G."/>
            <person name="Cowled C."/>
            <person name="Shi Z."/>
            <person name="Huang Z."/>
            <person name="Bishop-Lilly K.A."/>
            <person name="Fang X."/>
            <person name="Wynne J.W."/>
            <person name="Xiong Z."/>
            <person name="Baker M.L."/>
            <person name="Zhao W."/>
            <person name="Tachedjian M."/>
            <person name="Zhu Y."/>
            <person name="Zhou P."/>
            <person name="Jiang X."/>
            <person name="Ng J."/>
            <person name="Yang L."/>
            <person name="Wu L."/>
            <person name="Xiao J."/>
            <person name="Feng Y."/>
            <person name="Chen Y."/>
            <person name="Sun X."/>
            <person name="Zhang Y."/>
            <person name="Marsh G.A."/>
            <person name="Crameri G."/>
            <person name="Broder C.C."/>
            <person name="Frey K.G."/>
            <person name="Wang L.F."/>
            <person name="Wang J."/>
        </authorList>
    </citation>
    <scope>NUCLEOTIDE SEQUENCE [LARGE SCALE GENOMIC DNA]</scope>
</reference>
<evidence type="ECO:0000256" key="1">
    <source>
        <dbReference type="SAM" id="MobiDB-lite"/>
    </source>
</evidence>
<proteinExistence type="predicted"/>
<name>L5KGW8_PTEAL</name>